<evidence type="ECO:0000313" key="1">
    <source>
        <dbReference type="EMBL" id="ALS77427.1"/>
    </source>
</evidence>
<name>A0ABM5WST8_9BACL</name>
<evidence type="ECO:0008006" key="3">
    <source>
        <dbReference type="Google" id="ProtNLM"/>
    </source>
</evidence>
<organism evidence="1 2">
    <name type="scientific">Planococcus kocurii</name>
    <dbReference type="NCBI Taxonomy" id="1374"/>
    <lineage>
        <taxon>Bacteria</taxon>
        <taxon>Bacillati</taxon>
        <taxon>Bacillota</taxon>
        <taxon>Bacilli</taxon>
        <taxon>Bacillales</taxon>
        <taxon>Caryophanaceae</taxon>
        <taxon>Planococcus</taxon>
    </lineage>
</organism>
<proteinExistence type="predicted"/>
<dbReference type="EMBL" id="CP013661">
    <property type="protein sequence ID" value="ALS77427.1"/>
    <property type="molecule type" value="Genomic_DNA"/>
</dbReference>
<dbReference type="RefSeq" id="WP_058384107.1">
    <property type="nucleotide sequence ID" value="NZ_CP013661.2"/>
</dbReference>
<reference evidence="1" key="1">
    <citation type="submission" date="2016-01" db="EMBL/GenBank/DDBJ databases">
        <title>Complete genome of Planococcus kocurri type strain.</title>
        <authorList>
            <person name="See-Too W.S."/>
        </authorList>
    </citation>
    <scope>NUCLEOTIDE SEQUENCE [LARGE SCALE GENOMIC DNA]</scope>
    <source>
        <strain evidence="1">ATCC 43650</strain>
    </source>
</reference>
<sequence>MEMGCDFVVDCINRSLPFERKWEEKVEKHLEVCQECQELMQFISELPSLMNDGVFSAQMKKRILTTVFEEKVVSISAEKPFHGKIVGLLFLSVPFVTSLFRKVIKETK</sequence>
<dbReference type="Proteomes" id="UP000065533">
    <property type="component" value="Chromosome"/>
</dbReference>
<protein>
    <recommendedName>
        <fullName evidence="3">Zinc-finger domain-containing protein</fullName>
    </recommendedName>
</protein>
<keyword evidence="2" id="KW-1185">Reference proteome</keyword>
<accession>A0ABM5WST8</accession>
<evidence type="ECO:0000313" key="2">
    <source>
        <dbReference type="Proteomes" id="UP000065533"/>
    </source>
</evidence>
<gene>
    <name evidence="1" type="ORF">AUO94_01660</name>
</gene>